<evidence type="ECO:0000256" key="3">
    <source>
        <dbReference type="ARBA" id="ARBA00022801"/>
    </source>
</evidence>
<organism evidence="7 8">
    <name type="scientific">Podospora australis</name>
    <dbReference type="NCBI Taxonomy" id="1536484"/>
    <lineage>
        <taxon>Eukaryota</taxon>
        <taxon>Fungi</taxon>
        <taxon>Dikarya</taxon>
        <taxon>Ascomycota</taxon>
        <taxon>Pezizomycotina</taxon>
        <taxon>Sordariomycetes</taxon>
        <taxon>Sordariomycetidae</taxon>
        <taxon>Sordariales</taxon>
        <taxon>Podosporaceae</taxon>
        <taxon>Podospora</taxon>
    </lineage>
</organism>
<dbReference type="FunFam" id="3.40.50.300:FF:000326">
    <property type="entry name" value="P-loop containing nucleoside triphosphate hydrolase"/>
    <property type="match status" value="1"/>
</dbReference>
<keyword evidence="8" id="KW-1185">Reference proteome</keyword>
<keyword evidence="4" id="KW-0347">Helicase</keyword>
<dbReference type="GO" id="GO:0005524">
    <property type="term" value="F:ATP binding"/>
    <property type="evidence" value="ECO:0007669"/>
    <property type="project" value="UniProtKB-KW"/>
</dbReference>
<evidence type="ECO:0000313" key="7">
    <source>
        <dbReference type="EMBL" id="KAK4182258.1"/>
    </source>
</evidence>
<dbReference type="InterPro" id="IPR041679">
    <property type="entry name" value="DNA2/NAM7-like_C"/>
</dbReference>
<dbReference type="GO" id="GO:0030422">
    <property type="term" value="P:siRNA processing"/>
    <property type="evidence" value="ECO:0007669"/>
    <property type="project" value="TreeGrafter"/>
</dbReference>
<dbReference type="InterPro" id="IPR003593">
    <property type="entry name" value="AAA+_ATPase"/>
</dbReference>
<dbReference type="InterPro" id="IPR007855">
    <property type="entry name" value="RDRP"/>
</dbReference>
<gene>
    <name evidence="7" type="ORF">QBC35DRAFT_468223</name>
</gene>
<dbReference type="GO" id="GO:0005694">
    <property type="term" value="C:chromosome"/>
    <property type="evidence" value="ECO:0007669"/>
    <property type="project" value="UniProtKB-ARBA"/>
</dbReference>
<dbReference type="PANTHER" id="PTHR23079">
    <property type="entry name" value="RNA-DEPENDENT RNA POLYMERASE"/>
    <property type="match status" value="1"/>
</dbReference>
<dbReference type="GO" id="GO:0031380">
    <property type="term" value="C:nuclear RNA-directed RNA polymerase complex"/>
    <property type="evidence" value="ECO:0007669"/>
    <property type="project" value="TreeGrafter"/>
</dbReference>
<reference evidence="7" key="1">
    <citation type="journal article" date="2023" name="Mol. Phylogenet. Evol.">
        <title>Genome-scale phylogeny and comparative genomics of the fungal order Sordariales.</title>
        <authorList>
            <person name="Hensen N."/>
            <person name="Bonometti L."/>
            <person name="Westerberg I."/>
            <person name="Brannstrom I.O."/>
            <person name="Guillou S."/>
            <person name="Cros-Aarteil S."/>
            <person name="Calhoun S."/>
            <person name="Haridas S."/>
            <person name="Kuo A."/>
            <person name="Mondo S."/>
            <person name="Pangilinan J."/>
            <person name="Riley R."/>
            <person name="LaButti K."/>
            <person name="Andreopoulos B."/>
            <person name="Lipzen A."/>
            <person name="Chen C."/>
            <person name="Yan M."/>
            <person name="Daum C."/>
            <person name="Ng V."/>
            <person name="Clum A."/>
            <person name="Steindorff A."/>
            <person name="Ohm R.A."/>
            <person name="Martin F."/>
            <person name="Silar P."/>
            <person name="Natvig D.O."/>
            <person name="Lalanne C."/>
            <person name="Gautier V."/>
            <person name="Ament-Velasquez S.L."/>
            <person name="Kruys A."/>
            <person name="Hutchinson M.I."/>
            <person name="Powell A.J."/>
            <person name="Barry K."/>
            <person name="Miller A.N."/>
            <person name="Grigoriev I.V."/>
            <person name="Debuchy R."/>
            <person name="Gladieux P."/>
            <person name="Hiltunen Thoren M."/>
            <person name="Johannesson H."/>
        </authorList>
    </citation>
    <scope>NUCLEOTIDE SEQUENCE</scope>
    <source>
        <strain evidence="7">PSN309</strain>
    </source>
</reference>
<dbReference type="InterPro" id="IPR057596">
    <property type="entry name" value="RDRP_core"/>
</dbReference>
<dbReference type="InterPro" id="IPR047187">
    <property type="entry name" value="SF1_C_Upf1"/>
</dbReference>
<evidence type="ECO:0000256" key="2">
    <source>
        <dbReference type="ARBA" id="ARBA00022741"/>
    </source>
</evidence>
<reference evidence="7" key="2">
    <citation type="submission" date="2023-05" db="EMBL/GenBank/DDBJ databases">
        <authorList>
            <consortium name="Lawrence Berkeley National Laboratory"/>
            <person name="Steindorff A."/>
            <person name="Hensen N."/>
            <person name="Bonometti L."/>
            <person name="Westerberg I."/>
            <person name="Brannstrom I.O."/>
            <person name="Guillou S."/>
            <person name="Cros-Aarteil S."/>
            <person name="Calhoun S."/>
            <person name="Haridas S."/>
            <person name="Kuo A."/>
            <person name="Mondo S."/>
            <person name="Pangilinan J."/>
            <person name="Riley R."/>
            <person name="Labutti K."/>
            <person name="Andreopoulos B."/>
            <person name="Lipzen A."/>
            <person name="Chen C."/>
            <person name="Yanf M."/>
            <person name="Daum C."/>
            <person name="Ng V."/>
            <person name="Clum A."/>
            <person name="Ohm R."/>
            <person name="Martin F."/>
            <person name="Silar P."/>
            <person name="Natvig D."/>
            <person name="Lalanne C."/>
            <person name="Gautier V."/>
            <person name="Ament-Velasquez S.L."/>
            <person name="Kruys A."/>
            <person name="Hutchinson M.I."/>
            <person name="Powell A.J."/>
            <person name="Barry K."/>
            <person name="Miller A.N."/>
            <person name="Grigoriev I.V."/>
            <person name="Debuchy R."/>
            <person name="Gladieux P."/>
            <person name="Thoren M.H."/>
            <person name="Johannesson H."/>
        </authorList>
    </citation>
    <scope>NUCLEOTIDE SEQUENCE</scope>
    <source>
        <strain evidence="7">PSN309</strain>
    </source>
</reference>
<dbReference type="CDD" id="cd18808">
    <property type="entry name" value="SF1_C_Upf1"/>
    <property type="match status" value="1"/>
</dbReference>
<dbReference type="GO" id="GO:0016787">
    <property type="term" value="F:hydrolase activity"/>
    <property type="evidence" value="ECO:0007669"/>
    <property type="project" value="UniProtKB-KW"/>
</dbReference>
<evidence type="ECO:0000256" key="5">
    <source>
        <dbReference type="ARBA" id="ARBA00022840"/>
    </source>
</evidence>
<keyword evidence="5" id="KW-0067">ATP-binding</keyword>
<proteinExistence type="inferred from homology"/>
<dbReference type="GO" id="GO:0003968">
    <property type="term" value="F:RNA-directed RNA polymerase activity"/>
    <property type="evidence" value="ECO:0007669"/>
    <property type="project" value="UniProtKB-KW"/>
</dbReference>
<comment type="caution">
    <text evidence="7">The sequence shown here is derived from an EMBL/GenBank/DDBJ whole genome shotgun (WGS) entry which is preliminary data.</text>
</comment>
<dbReference type="Pfam" id="PF05183">
    <property type="entry name" value="RdRP"/>
    <property type="match status" value="1"/>
</dbReference>
<dbReference type="PANTHER" id="PTHR23079:SF55">
    <property type="entry name" value="RNA-DIRECTED RNA POLYMERASE"/>
    <property type="match status" value="1"/>
</dbReference>
<comment type="similarity">
    <text evidence="1">Belongs to the DNA2/NAM7 helicase family.</text>
</comment>
<evidence type="ECO:0000313" key="8">
    <source>
        <dbReference type="Proteomes" id="UP001302126"/>
    </source>
</evidence>
<evidence type="ECO:0000256" key="4">
    <source>
        <dbReference type="ARBA" id="ARBA00022806"/>
    </source>
</evidence>
<dbReference type="EMBL" id="MU864698">
    <property type="protein sequence ID" value="KAK4182258.1"/>
    <property type="molecule type" value="Genomic_DNA"/>
</dbReference>
<dbReference type="Proteomes" id="UP001302126">
    <property type="component" value="Unassembled WGS sequence"/>
</dbReference>
<protein>
    <submittedName>
        <fullName evidence="7">RNA dependent RNA polymerase-domain-containing protein</fullName>
    </submittedName>
</protein>
<sequence length="1699" mass="190745">MSLASFKHTLQNCISSDDQEWNYTIPNLPKPHRLDQDRFIKTVSLFLTKGKHEIVLSLVKAQDNRAIRSKPLHRFLIVSLSEFQPPPRPSSTSPTASPANKLQPCTARECIDYAIRFLRTGITLQGEHYNFYGHSNSQLKSRTCFLYAAPKEVISNMIESLGDFSKMKTVGKKAKRIGLLFSTAKVAMQVSPDCVEDIPDVEADDYTFTDGCGLIAPRLAQELARRTRIIYRDRRYTPSAFQIRYRGYKGMVTVDPTMSKGKVLLKMRKSMKKFNGGDDHSFSIIDYSRPYAYGYLNDEVIVLLSALGISREVLHRKQAEHFGFLAEATGDPGAAFRFLSYLNQPELAEKILMEDNLQQIQSRVAALVRSEYGKMLNKRDEQKCRILLPQSRLIFGVCDPYGVLKEGECAVKVTLFGDGQPAALKGMEVLVTRNPCLHPGDLQKFKLVEKPELAHLIDCVVFSTKGKRPAADRMSGGDLDGDPFFVCWDQDIIPTTISDPAHYPGAKEPLSFKPISDDDRLVYLVKYTNASLGKVKNLYLKWAHLRGPMAPECQELNRLFSQSVDGNLIRVPPKLEAVPPLPDDAPEFVLDDLHRAAKALIDQNTTHARQNSLDGYDFDAIELLLSRDEVAMSEFEFICMTHRWCRKHGQAFETFLGYFDFNALTAEEKAWVLQQIPSSAQSPDLVMNAVSHSNLITEEEARRFQLNHHSIHWKRIYDSTSRDRMATLLETASKAMDLFHKKLIILHVDERLTVAIYIPKKIEPSADFLVDDSVRLFSFPHTQGTERQSRMVVPTKMKYQLYCDNNTLQLFQGTRANTWIFIGRGASDDSLYRSVEGAGHRRRARQATIDSGINSDFVVSIALQNFSQGLRQHIGRVNRVGIQAAEIYIISNRDVKSIATLDLWLQHVDTDTVLPLFDQEVEEYSIPTIHDVDWDSEPIFIVDFVRQGNLALLNKLERAGQLSQIFLWLLERDGTALLLKAFDYLLSGIIGGDLNQLTKVPSPDSLRSMLSFLQRAPFLAISFGRMQFLESAYEASETLANMLEAYSFEVLRAYILSANDTKELVVTPLKSYLSRVRGLTMWQFGELVQLVALTVRQPEVAMDILLECFEAESARLLSGRPALVQHFVRNVIAIALDHIGEASEQSKTRKELLRLKLLPELKDGYQVVEITFRIDSENGRLENAAHVRLTAASPPANSMLGKRYSVDALVDYAEQGLARFKCFHPLPSFWEQCQWKLTHCGPFTTTQTMFDAVREFATDPDCCLITDKLLGLDAPGPVDTNNYHFQRVEKLNSSQNTAVEAAIRSSLTCLWGPPGTGKTETIVQVILALQGALPDSRILVTAPTHNAVDNVLRRYISASPRIGPLRVSTEARKVAEDLRKFTLDAMAGVDLNAERNRKAINEAKKRVKKSQIVFTTGIGSGLGLLRGQCFDVVIVDEASQQTEPVSLVPLVKGCQKAILVGDHVQLRPTVQQASQSVEFDRSLFERLFTSDSKGVKRTMLDTQYRMHDSICSFSSKEFYEGKLLTGIPPSSRPLSPSKFPWPRSDSKRMVFVECAASEEFGKSKTNVGQAEICVAICKLLNTNLVDTTTQTIAVLTPYAKQVELLSKKLSGISTVEVSSIDGFQGREADIVVFVTVRCNLDRQLGFMDDFRRMNVAMTRAKAGVIVIGNKETLVNSQDEEGAGLWRRLIQGLAVVEVGW</sequence>
<dbReference type="SMART" id="SM00382">
    <property type="entry name" value="AAA"/>
    <property type="match status" value="1"/>
</dbReference>
<dbReference type="SUPFAM" id="SSF52540">
    <property type="entry name" value="P-loop containing nucleoside triphosphate hydrolases"/>
    <property type="match status" value="1"/>
</dbReference>
<accession>A0AAN7ACL6</accession>
<keyword evidence="2" id="KW-0547">Nucleotide-binding</keyword>
<evidence type="ECO:0000256" key="1">
    <source>
        <dbReference type="ARBA" id="ARBA00007913"/>
    </source>
</evidence>
<feature type="domain" description="AAA+ ATPase" evidence="6">
    <location>
        <begin position="1304"/>
        <end position="1489"/>
    </location>
</feature>
<dbReference type="GO" id="GO:0004386">
    <property type="term" value="F:helicase activity"/>
    <property type="evidence" value="ECO:0007669"/>
    <property type="project" value="UniProtKB-KW"/>
</dbReference>
<dbReference type="Pfam" id="PF13087">
    <property type="entry name" value="AAA_12"/>
    <property type="match status" value="1"/>
</dbReference>
<dbReference type="GO" id="GO:0003723">
    <property type="term" value="F:RNA binding"/>
    <property type="evidence" value="ECO:0007669"/>
    <property type="project" value="UniProtKB-KW"/>
</dbReference>
<dbReference type="InterPro" id="IPR027417">
    <property type="entry name" value="P-loop_NTPase"/>
</dbReference>
<dbReference type="Pfam" id="PF13086">
    <property type="entry name" value="AAA_11"/>
    <property type="match status" value="1"/>
</dbReference>
<evidence type="ECO:0000259" key="6">
    <source>
        <dbReference type="SMART" id="SM00382"/>
    </source>
</evidence>
<keyword evidence="3" id="KW-0378">Hydrolase</keyword>
<name>A0AAN7ACL6_9PEZI</name>
<dbReference type="InterPro" id="IPR041677">
    <property type="entry name" value="DNA2/NAM7_AAA_11"/>
</dbReference>
<dbReference type="Gene3D" id="3.40.50.300">
    <property type="entry name" value="P-loop containing nucleotide triphosphate hydrolases"/>
    <property type="match status" value="2"/>
</dbReference>